<dbReference type="SUPFAM" id="SSF52540">
    <property type="entry name" value="P-loop containing nucleoside triphosphate hydrolases"/>
    <property type="match status" value="2"/>
</dbReference>
<proteinExistence type="predicted"/>
<comment type="subcellular location">
    <subcellularLocation>
        <location evidence="1">Membrane</location>
    </subcellularLocation>
</comment>
<organism evidence="8 9">
    <name type="scientific">Paenibacillus aceti</name>
    <dbReference type="NCBI Taxonomy" id="1820010"/>
    <lineage>
        <taxon>Bacteria</taxon>
        <taxon>Bacillati</taxon>
        <taxon>Bacillota</taxon>
        <taxon>Bacilli</taxon>
        <taxon>Bacillales</taxon>
        <taxon>Paenibacillaceae</taxon>
        <taxon>Paenibacillus</taxon>
    </lineage>
</organism>
<dbReference type="RefSeq" id="WP_120462214.1">
    <property type="nucleotide sequence ID" value="NZ_BMIW01000032.1"/>
</dbReference>
<reference evidence="9" key="1">
    <citation type="journal article" date="2019" name="Int. J. Syst. Evol. Microbiol.">
        <title>The Global Catalogue of Microorganisms (GCM) 10K type strain sequencing project: providing services to taxonomists for standard genome sequencing and annotation.</title>
        <authorList>
            <consortium name="The Broad Institute Genomics Platform"/>
            <consortium name="The Broad Institute Genome Sequencing Center for Infectious Disease"/>
            <person name="Wu L."/>
            <person name="Ma J."/>
        </authorList>
    </citation>
    <scope>NUCLEOTIDE SEQUENCE [LARGE SCALE GENOMIC DNA]</scope>
    <source>
        <strain evidence="9">CGMCC 1.15420</strain>
    </source>
</reference>
<evidence type="ECO:0000313" key="8">
    <source>
        <dbReference type="EMBL" id="GGG11796.1"/>
    </source>
</evidence>
<evidence type="ECO:0000256" key="4">
    <source>
        <dbReference type="ARBA" id="ARBA00023134"/>
    </source>
</evidence>
<dbReference type="Pfam" id="PF00350">
    <property type="entry name" value="Dynamin_N"/>
    <property type="match status" value="2"/>
</dbReference>
<keyword evidence="6" id="KW-0175">Coiled coil</keyword>
<keyword evidence="9" id="KW-1185">Reference proteome</keyword>
<dbReference type="PANTHER" id="PTHR10465:SF0">
    <property type="entry name" value="SARCALUMENIN"/>
    <property type="match status" value="1"/>
</dbReference>
<evidence type="ECO:0000256" key="1">
    <source>
        <dbReference type="ARBA" id="ARBA00004370"/>
    </source>
</evidence>
<feature type="domain" description="Dynamin N-terminal" evidence="7">
    <location>
        <begin position="49"/>
        <end position="205"/>
    </location>
</feature>
<feature type="domain" description="Dynamin N-terminal" evidence="7">
    <location>
        <begin position="623"/>
        <end position="848"/>
    </location>
</feature>
<evidence type="ECO:0000313" key="9">
    <source>
        <dbReference type="Proteomes" id="UP000608420"/>
    </source>
</evidence>
<dbReference type="Gene3D" id="3.40.50.300">
    <property type="entry name" value="P-loop containing nucleotide triphosphate hydrolases"/>
    <property type="match status" value="2"/>
</dbReference>
<evidence type="ECO:0000259" key="7">
    <source>
        <dbReference type="Pfam" id="PF00350"/>
    </source>
</evidence>
<keyword evidence="4" id="KW-0342">GTP-binding</keyword>
<dbReference type="EMBL" id="BMIW01000032">
    <property type="protein sequence ID" value="GGG11796.1"/>
    <property type="molecule type" value="Genomic_DNA"/>
</dbReference>
<dbReference type="InterPro" id="IPR027417">
    <property type="entry name" value="P-loop_NTPase"/>
</dbReference>
<name>A0ABQ1W3H0_9BACL</name>
<dbReference type="PANTHER" id="PTHR10465">
    <property type="entry name" value="TRANSMEMBRANE GTPASE FZO1"/>
    <property type="match status" value="1"/>
</dbReference>
<dbReference type="Proteomes" id="UP000608420">
    <property type="component" value="Unassembled WGS sequence"/>
</dbReference>
<evidence type="ECO:0000256" key="3">
    <source>
        <dbReference type="ARBA" id="ARBA00022801"/>
    </source>
</evidence>
<gene>
    <name evidence="8" type="ORF">GCM10010913_36980</name>
</gene>
<evidence type="ECO:0000256" key="2">
    <source>
        <dbReference type="ARBA" id="ARBA00022741"/>
    </source>
</evidence>
<dbReference type="InterPro" id="IPR027094">
    <property type="entry name" value="Mitofusin_fam"/>
</dbReference>
<accession>A0ABQ1W3H0</accession>
<protein>
    <recommendedName>
        <fullName evidence="7">Dynamin N-terminal domain-containing protein</fullName>
    </recommendedName>
</protein>
<keyword evidence="3" id="KW-0378">Hydrolase</keyword>
<sequence length="1211" mass="133768">METITDRQGRGLQERLVRLGEWYASQADGVASGEIEDLLHKLAADELTLAFCGHFSAGKSSLINMLCGKQVLSSGPIPTTANIAALRDGAPRIRLTKAASEAGGSKEVITLSPAGLDEYCRDGSTYALIEIWDEMKLLENGAVLLDTPGVDSGEAAHTVATNSALHLADVVFYVMDYNHVLSESNLSFARRLADWGKPLYLVVNQIDKHQENELSFADYYRSVEQAFQLWGIAPAGVFHISLKELDHPLNMLDRLQETIIELQQHRTELLEYSINCSIRHGAEQFIARRKADGEEQEQELLELAGGEEGLQSISVELSTLEQEAERSDEERIHQQWAAELDSLLNNSYIMNPSLRSAAEAYLESRQPGFKTGLLFQRGKTQREQERRKAFFMEKLTEQTAAQVDWHVRDLLRKLGRQFDAWDARWEQQLGERLPQPEEAWITEAVKEGALLSGEYTLRYATEVAAGICGRYKRAALGLADGLLAELAPRLAEARQSLAAQRETLLARAAAAAQLEAQRSAASERTAQLIALCGAAPSLPPGILPEVRDQELPARAVPPAPPGAPAAARAVAPAAAATGLQRLTQAAATLEAAAAKLAPYPAFGSWVRELRSRATGLARGCFTVALFGAFSAGKSSFANALLGASVLPVSPHPTTAAINRILAPEDGMEHGTGRIRFKTLEAMQQDLAASFEALQLGAWKERTWIAEVSKLKALDVPAPGRAHYSFLKAAAAGWEHSSSKLGSAEIASLEQFASYVSVESKACFVERMDLYYSCPLTEQGIVIVDTPGADSIHARHTGVTFQYMKNCDALIYVTYYNHAFSRADRQFLAHLGRVKGSFALDKMFFIVNAADLAATSAELASVVEHVEDGLRGAGVEAPQIYPLSSLKALTAKGSGDTEQFTASGFLEFERVFFHFLGNDLAGLAVQTAKRELKQVILQAEQWSATLAQGREERQLQQQRLRQDKQVFQEQLAALTAKDKAAEIRQEVSELLYHVRQRLRLLAGDLFTEFFHPVLLQEDGGDMKRKFAASMHEWLSSLSLELKREIQVTCLRMENKCTAWLQEAGEGWIEQLQQQLALLPALNRESHSEWITPEAARGEHELQLNTAEFWPYFKNPKSFFEGGGRKRLREAVEEPLAGILKEAVDRIEEGLSDDYCLQMVRNITALAARFNLQWEEWEQGLAGLTEGEGEEEAAIWRKMTAELQALSNDLKQD</sequence>
<feature type="coiled-coil region" evidence="6">
    <location>
        <begin position="924"/>
        <end position="976"/>
    </location>
</feature>
<keyword evidence="5" id="KW-0472">Membrane</keyword>
<evidence type="ECO:0000256" key="6">
    <source>
        <dbReference type="SAM" id="Coils"/>
    </source>
</evidence>
<keyword evidence="2" id="KW-0547">Nucleotide-binding</keyword>
<comment type="caution">
    <text evidence="8">The sequence shown here is derived from an EMBL/GenBank/DDBJ whole genome shotgun (WGS) entry which is preliminary data.</text>
</comment>
<evidence type="ECO:0000256" key="5">
    <source>
        <dbReference type="ARBA" id="ARBA00023136"/>
    </source>
</evidence>
<dbReference type="CDD" id="cd09912">
    <property type="entry name" value="DLP_2"/>
    <property type="match status" value="2"/>
</dbReference>
<dbReference type="InterPro" id="IPR045063">
    <property type="entry name" value="Dynamin_N"/>
</dbReference>